<name>F0ZA06_DICPU</name>
<accession>F0ZA06</accession>
<keyword evidence="3" id="KW-1185">Reference proteome</keyword>
<dbReference type="FunCoup" id="F0ZA06">
    <property type="interactions" value="102"/>
</dbReference>
<dbReference type="EMBL" id="GL870961">
    <property type="protein sequence ID" value="EGC39208.1"/>
    <property type="molecule type" value="Genomic_DNA"/>
</dbReference>
<dbReference type="Proteomes" id="UP000001064">
    <property type="component" value="Unassembled WGS sequence"/>
</dbReference>
<reference evidence="3" key="1">
    <citation type="journal article" date="2011" name="Genome Biol.">
        <title>Comparative genomics of the social amoebae Dictyostelium discoideum and Dictyostelium purpureum.</title>
        <authorList>
            <consortium name="US DOE Joint Genome Institute (JGI-PGF)"/>
            <person name="Sucgang R."/>
            <person name="Kuo A."/>
            <person name="Tian X."/>
            <person name="Salerno W."/>
            <person name="Parikh A."/>
            <person name="Feasley C.L."/>
            <person name="Dalin E."/>
            <person name="Tu H."/>
            <person name="Huang E."/>
            <person name="Barry K."/>
            <person name="Lindquist E."/>
            <person name="Shapiro H."/>
            <person name="Bruce D."/>
            <person name="Schmutz J."/>
            <person name="Salamov A."/>
            <person name="Fey P."/>
            <person name="Gaudet P."/>
            <person name="Anjard C."/>
            <person name="Babu M.M."/>
            <person name="Basu S."/>
            <person name="Bushmanova Y."/>
            <person name="van der Wel H."/>
            <person name="Katoh-Kurasawa M."/>
            <person name="Dinh C."/>
            <person name="Coutinho P.M."/>
            <person name="Saito T."/>
            <person name="Elias M."/>
            <person name="Schaap P."/>
            <person name="Kay R.R."/>
            <person name="Henrissat B."/>
            <person name="Eichinger L."/>
            <person name="Rivero F."/>
            <person name="Putnam N.H."/>
            <person name="West C.M."/>
            <person name="Loomis W.F."/>
            <person name="Chisholm R.L."/>
            <person name="Shaulsky G."/>
            <person name="Strassmann J.E."/>
            <person name="Queller D.C."/>
            <person name="Kuspa A."/>
            <person name="Grigoriev I.V."/>
        </authorList>
    </citation>
    <scope>NUCLEOTIDE SEQUENCE [LARGE SCALE GENOMIC DNA]</scope>
    <source>
        <strain evidence="3">QSDP1</strain>
    </source>
</reference>
<proteinExistence type="predicted"/>
<dbReference type="AlphaFoldDB" id="F0ZA06"/>
<dbReference type="GO" id="GO:0005739">
    <property type="term" value="C:mitochondrion"/>
    <property type="evidence" value="ECO:0000318"/>
    <property type="project" value="GO_Central"/>
</dbReference>
<dbReference type="InterPro" id="IPR036873">
    <property type="entry name" value="Rhodanese-like_dom_sf"/>
</dbReference>
<organism evidence="2 3">
    <name type="scientific">Dictyostelium purpureum</name>
    <name type="common">Slime mold</name>
    <dbReference type="NCBI Taxonomy" id="5786"/>
    <lineage>
        <taxon>Eukaryota</taxon>
        <taxon>Amoebozoa</taxon>
        <taxon>Evosea</taxon>
        <taxon>Eumycetozoa</taxon>
        <taxon>Dictyostelia</taxon>
        <taxon>Dictyosteliales</taxon>
        <taxon>Dictyosteliaceae</taxon>
        <taxon>Dictyostelium</taxon>
    </lineage>
</organism>
<dbReference type="VEuPathDB" id="AmoebaDB:DICPUDRAFT_148009"/>
<dbReference type="InterPro" id="IPR001763">
    <property type="entry name" value="Rhodanese-like_dom"/>
</dbReference>
<dbReference type="GO" id="GO:0004792">
    <property type="term" value="F:thiosulfate-cyanide sulfurtransferase activity"/>
    <property type="evidence" value="ECO:0000318"/>
    <property type="project" value="GO_Central"/>
</dbReference>
<dbReference type="PROSITE" id="PS50206">
    <property type="entry name" value="RHODANESE_3"/>
    <property type="match status" value="1"/>
</dbReference>
<dbReference type="Gene3D" id="3.40.250.10">
    <property type="entry name" value="Rhodanese-like domain"/>
    <property type="match status" value="1"/>
</dbReference>
<dbReference type="Pfam" id="PF00581">
    <property type="entry name" value="Rhodanese"/>
    <property type="match status" value="1"/>
</dbReference>
<feature type="domain" description="Rhodanese" evidence="1">
    <location>
        <begin position="59"/>
        <end position="145"/>
    </location>
</feature>
<dbReference type="OrthoDB" id="566238at2759"/>
<evidence type="ECO:0000313" key="2">
    <source>
        <dbReference type="EMBL" id="EGC39208.1"/>
    </source>
</evidence>
<protein>
    <recommendedName>
        <fullName evidence="1">Rhodanese domain-containing protein</fullName>
    </recommendedName>
</protein>
<dbReference type="RefSeq" id="XP_003284235.1">
    <property type="nucleotide sequence ID" value="XM_003284187.1"/>
</dbReference>
<dbReference type="eggNOG" id="KOG1530">
    <property type="taxonomic scope" value="Eukaryota"/>
</dbReference>
<dbReference type="SUPFAM" id="SSF52821">
    <property type="entry name" value="Rhodanese/Cell cycle control phosphatase"/>
    <property type="match status" value="1"/>
</dbReference>
<evidence type="ECO:0000313" key="3">
    <source>
        <dbReference type="Proteomes" id="UP000001064"/>
    </source>
</evidence>
<dbReference type="OMA" id="NISRCYI"/>
<dbReference type="InParanoid" id="F0ZA06"/>
<dbReference type="PANTHER" id="PTHR44086:SF10">
    <property type="entry name" value="THIOSULFATE SULFURTRANSFERASE_RHODANESE-LIKE DOMAIN-CONTAINING PROTEIN 3"/>
    <property type="match status" value="1"/>
</dbReference>
<evidence type="ECO:0000259" key="1">
    <source>
        <dbReference type="PROSITE" id="PS50206"/>
    </source>
</evidence>
<dbReference type="STRING" id="5786.F0ZA06"/>
<sequence length="146" mass="16807">MYKIIKQSLSSHSAFRSQILLNNLNNNNNHFIKAFYSTFNFKDNTSIDKQNLKKLIESNEKNYVLIDVRNPVEVETTSLIPTAIHIPLGILPAALSMSDEEYEEFYDRKKFKINGKRSEAAADFARGMGYRSVINYPGSYEDWVSN</sequence>
<dbReference type="GeneID" id="10510140"/>
<dbReference type="KEGG" id="dpp:DICPUDRAFT_148009"/>
<dbReference type="PANTHER" id="PTHR44086">
    <property type="entry name" value="THIOSULFATE SULFURTRANSFERASE RDL2, MITOCHONDRIAL-RELATED"/>
    <property type="match status" value="1"/>
</dbReference>
<gene>
    <name evidence="2" type="ORF">DICPUDRAFT_148009</name>
</gene>